<evidence type="ECO:0000256" key="2">
    <source>
        <dbReference type="ARBA" id="ARBA00022741"/>
    </source>
</evidence>
<feature type="domain" description="ATP-grasp" evidence="5">
    <location>
        <begin position="106"/>
        <end position="304"/>
    </location>
</feature>
<protein>
    <submittedName>
        <fullName evidence="6">ATP-grasp domain-containing protein</fullName>
    </submittedName>
</protein>
<dbReference type="GO" id="GO:0046872">
    <property type="term" value="F:metal ion binding"/>
    <property type="evidence" value="ECO:0007669"/>
    <property type="project" value="InterPro"/>
</dbReference>
<comment type="caution">
    <text evidence="6">The sequence shown here is derived from an EMBL/GenBank/DDBJ whole genome shotgun (WGS) entry which is preliminary data.</text>
</comment>
<dbReference type="Gene3D" id="3.30.1490.20">
    <property type="entry name" value="ATP-grasp fold, A domain"/>
    <property type="match status" value="1"/>
</dbReference>
<evidence type="ECO:0000313" key="6">
    <source>
        <dbReference type="EMBL" id="MCD5314349.1"/>
    </source>
</evidence>
<dbReference type="RefSeq" id="WP_231446783.1">
    <property type="nucleotide sequence ID" value="NZ_JAJOMB010000016.1"/>
</dbReference>
<evidence type="ECO:0000256" key="1">
    <source>
        <dbReference type="ARBA" id="ARBA00022598"/>
    </source>
</evidence>
<dbReference type="AlphaFoldDB" id="A0A9X1SW46"/>
<dbReference type="PANTHER" id="PTHR43585">
    <property type="entry name" value="FUMIPYRROLE BIOSYNTHESIS PROTEIN C"/>
    <property type="match status" value="1"/>
</dbReference>
<dbReference type="InterPro" id="IPR013815">
    <property type="entry name" value="ATP_grasp_subdomain_1"/>
</dbReference>
<keyword evidence="2 4" id="KW-0547">Nucleotide-binding</keyword>
<keyword evidence="1" id="KW-0436">Ligase</keyword>
<dbReference type="InterPro" id="IPR052032">
    <property type="entry name" value="ATP-dep_AA_Ligase"/>
</dbReference>
<dbReference type="Gene3D" id="3.40.50.20">
    <property type="match status" value="1"/>
</dbReference>
<dbReference type="InterPro" id="IPR040570">
    <property type="entry name" value="LAL_C2"/>
</dbReference>
<evidence type="ECO:0000259" key="5">
    <source>
        <dbReference type="PROSITE" id="PS50975"/>
    </source>
</evidence>
<evidence type="ECO:0000256" key="4">
    <source>
        <dbReference type="PROSITE-ProRule" id="PRU00409"/>
    </source>
</evidence>
<dbReference type="SUPFAM" id="SSF56059">
    <property type="entry name" value="Glutathione synthetase ATP-binding domain-like"/>
    <property type="match status" value="1"/>
</dbReference>
<reference evidence="6" key="1">
    <citation type="submission" date="2021-11" db="EMBL/GenBank/DDBJ databases">
        <title>Streptomyces corallinus and Kineosporia corallina sp. nov., two new coral-derived marine actinobacteria.</title>
        <authorList>
            <person name="Buangrab K."/>
            <person name="Sutthacheep M."/>
            <person name="Yeemin T."/>
            <person name="Harunari E."/>
            <person name="Igarashi Y."/>
            <person name="Sripreechasak P."/>
            <person name="Kanchanasin P."/>
            <person name="Tanasupawat S."/>
            <person name="Phongsopitanun W."/>
        </authorList>
    </citation>
    <scope>NUCLEOTIDE SEQUENCE</scope>
    <source>
        <strain evidence="6">JCM 31032</strain>
    </source>
</reference>
<sequence length="402" mass="41899">MSPAPTVVLGAAPVTLAAVRHLGIDIVDVQHPDRAEKASELVVDYTDDLAFDAEMDRLAAGRGLARVISLTESGLVPAARQRERLALPGHGPAVSQLLRDKGAMRQALASVPGLVPVRAAVVHSADELPEVAQKIGYPVVLKPVNGAAGIGVHLVSDPTGLLEAARRHEELQSRTGPAQLHLRGLLVEEYLDGPEYSVEAFSFAGRHVVLGITEKTTGAGFVETGHVFPARLPAEHSAALGEAVQRILDAVGLTDGPSHTEMRLTATGPALIESHDRPGGGRIVDLVALSTGFALDAAAVAWAAGTLEPLTTAPVPARAAATAFVLAPEGEVLETTGLEEVRQMPGVVDAQFLVKTGQWVGSGQGNLDRVAQVLTVDTNGARARRTARRAAENLVVRTAATS</sequence>
<dbReference type="PANTHER" id="PTHR43585:SF2">
    <property type="entry name" value="ATP-GRASP ENZYME FSQD"/>
    <property type="match status" value="1"/>
</dbReference>
<keyword evidence="3 4" id="KW-0067">ATP-binding</keyword>
<dbReference type="EMBL" id="JAJOMB010000016">
    <property type="protein sequence ID" value="MCD5314349.1"/>
    <property type="molecule type" value="Genomic_DNA"/>
</dbReference>
<dbReference type="Proteomes" id="UP001138997">
    <property type="component" value="Unassembled WGS sequence"/>
</dbReference>
<dbReference type="Pfam" id="PF18603">
    <property type="entry name" value="LAL_C2"/>
    <property type="match status" value="1"/>
</dbReference>
<dbReference type="GO" id="GO:0005524">
    <property type="term" value="F:ATP binding"/>
    <property type="evidence" value="ECO:0007669"/>
    <property type="project" value="UniProtKB-UniRule"/>
</dbReference>
<organism evidence="6 7">
    <name type="scientific">Kineosporia babensis</name>
    <dbReference type="NCBI Taxonomy" id="499548"/>
    <lineage>
        <taxon>Bacteria</taxon>
        <taxon>Bacillati</taxon>
        <taxon>Actinomycetota</taxon>
        <taxon>Actinomycetes</taxon>
        <taxon>Kineosporiales</taxon>
        <taxon>Kineosporiaceae</taxon>
        <taxon>Kineosporia</taxon>
    </lineage>
</organism>
<evidence type="ECO:0000313" key="7">
    <source>
        <dbReference type="Proteomes" id="UP001138997"/>
    </source>
</evidence>
<keyword evidence="7" id="KW-1185">Reference proteome</keyword>
<name>A0A9X1SW46_9ACTN</name>
<dbReference type="Gene3D" id="3.30.470.20">
    <property type="entry name" value="ATP-grasp fold, B domain"/>
    <property type="match status" value="1"/>
</dbReference>
<dbReference type="GO" id="GO:0016874">
    <property type="term" value="F:ligase activity"/>
    <property type="evidence" value="ECO:0007669"/>
    <property type="project" value="UniProtKB-KW"/>
</dbReference>
<dbReference type="Pfam" id="PF13535">
    <property type="entry name" value="ATP-grasp_4"/>
    <property type="match status" value="1"/>
</dbReference>
<proteinExistence type="predicted"/>
<accession>A0A9X1SW46</accession>
<gene>
    <name evidence="6" type="ORF">LR394_25925</name>
</gene>
<evidence type="ECO:0000256" key="3">
    <source>
        <dbReference type="ARBA" id="ARBA00022840"/>
    </source>
</evidence>
<dbReference type="PROSITE" id="PS50975">
    <property type="entry name" value="ATP_GRASP"/>
    <property type="match status" value="1"/>
</dbReference>
<dbReference type="InterPro" id="IPR011761">
    <property type="entry name" value="ATP-grasp"/>
</dbReference>